<accession>C3ZJS7</accession>
<evidence type="ECO:0000256" key="1">
    <source>
        <dbReference type="SAM" id="MobiDB-lite"/>
    </source>
</evidence>
<gene>
    <name evidence="2" type="ORF">BRAFLDRAFT_105403</name>
</gene>
<evidence type="ECO:0000313" key="2">
    <source>
        <dbReference type="EMBL" id="EEN47212.1"/>
    </source>
</evidence>
<name>C3ZJS7_BRAFL</name>
<feature type="compositionally biased region" description="Acidic residues" evidence="1">
    <location>
        <begin position="385"/>
        <end position="395"/>
    </location>
</feature>
<feature type="region of interest" description="Disordered" evidence="1">
    <location>
        <begin position="382"/>
        <end position="415"/>
    </location>
</feature>
<evidence type="ECO:0008006" key="3">
    <source>
        <dbReference type="Google" id="ProtNLM"/>
    </source>
</evidence>
<dbReference type="InParanoid" id="C3ZJS7"/>
<feature type="compositionally biased region" description="Polar residues" evidence="1">
    <location>
        <begin position="81"/>
        <end position="92"/>
    </location>
</feature>
<reference evidence="2" key="1">
    <citation type="journal article" date="2008" name="Nature">
        <title>The amphioxus genome and the evolution of the chordate karyotype.</title>
        <authorList>
            <consortium name="US DOE Joint Genome Institute (JGI-PGF)"/>
            <person name="Putnam N.H."/>
            <person name="Butts T."/>
            <person name="Ferrier D.E.K."/>
            <person name="Furlong R.F."/>
            <person name="Hellsten U."/>
            <person name="Kawashima T."/>
            <person name="Robinson-Rechavi M."/>
            <person name="Shoguchi E."/>
            <person name="Terry A."/>
            <person name="Yu J.-K."/>
            <person name="Benito-Gutierrez E.L."/>
            <person name="Dubchak I."/>
            <person name="Garcia-Fernandez J."/>
            <person name="Gibson-Brown J.J."/>
            <person name="Grigoriev I.V."/>
            <person name="Horton A.C."/>
            <person name="de Jong P.J."/>
            <person name="Jurka J."/>
            <person name="Kapitonov V.V."/>
            <person name="Kohara Y."/>
            <person name="Kuroki Y."/>
            <person name="Lindquist E."/>
            <person name="Lucas S."/>
            <person name="Osoegawa K."/>
            <person name="Pennacchio L.A."/>
            <person name="Salamov A.A."/>
            <person name="Satou Y."/>
            <person name="Sauka-Spengler T."/>
            <person name="Schmutz J."/>
            <person name="Shin-I T."/>
            <person name="Toyoda A."/>
            <person name="Bronner-Fraser M."/>
            <person name="Fujiyama A."/>
            <person name="Holland L.Z."/>
            <person name="Holland P.W.H."/>
            <person name="Satoh N."/>
            <person name="Rokhsar D.S."/>
        </authorList>
    </citation>
    <scope>NUCLEOTIDE SEQUENCE [LARGE SCALE GENOMIC DNA]</scope>
    <source>
        <strain evidence="2">S238N-H82</strain>
        <tissue evidence="2">Testes</tissue>
    </source>
</reference>
<feature type="compositionally biased region" description="Acidic residues" evidence="1">
    <location>
        <begin position="95"/>
        <end position="110"/>
    </location>
</feature>
<feature type="region of interest" description="Disordered" evidence="1">
    <location>
        <begin position="81"/>
        <end position="111"/>
    </location>
</feature>
<sequence length="415" mass="47352">MTSSTTPSILQDSNLQEFMDAWKRLRRNSVPHLSFLAEMAELNGRFVTLQTLHKNLVQDIRIVLDKHRQLLDMEVENAVSPASSVCSDTDGSFTDGEETDSSTDGEETDSSDTVAIPVETYDAAFRSPRPLIYQEPTITDVLKIDIEDKQGAADFISLSLRHIEEIEGMEKPFSMDNGKEQLLRRKQIALSLNSGNKGFRLRCKLLAERIHKCIQTQGLRSTISRCSICMDEPGQFNLTPCCNRIICNPCIDECVKFHLKHRNGKSRRRPLSTFCCPTCNKKGVIIKECLPEQEEEVDAVIKCVARMWDIRNLEVNLIEPNVNEWRGRILESFPIECTEDKGKIMKLERLYKKDTIPPKVVIKKRKVPSKISLSLKKVRRRYEISTDDTDQSAEEEDHRDSDSHSRQSDMGTMDG</sequence>
<feature type="compositionally biased region" description="Basic and acidic residues" evidence="1">
    <location>
        <begin position="396"/>
        <end position="407"/>
    </location>
</feature>
<dbReference type="AlphaFoldDB" id="C3ZJS7"/>
<organism>
    <name type="scientific">Branchiostoma floridae</name>
    <name type="common">Florida lancelet</name>
    <name type="synonym">Amphioxus</name>
    <dbReference type="NCBI Taxonomy" id="7739"/>
    <lineage>
        <taxon>Eukaryota</taxon>
        <taxon>Metazoa</taxon>
        <taxon>Chordata</taxon>
        <taxon>Cephalochordata</taxon>
        <taxon>Leptocardii</taxon>
        <taxon>Amphioxiformes</taxon>
        <taxon>Branchiostomatidae</taxon>
        <taxon>Branchiostoma</taxon>
    </lineage>
</organism>
<dbReference type="SUPFAM" id="SSF57850">
    <property type="entry name" value="RING/U-box"/>
    <property type="match status" value="1"/>
</dbReference>
<proteinExistence type="predicted"/>
<protein>
    <recommendedName>
        <fullName evidence="3">RING-type domain-containing protein</fullName>
    </recommendedName>
</protein>
<dbReference type="EMBL" id="GG666633">
    <property type="protein sequence ID" value="EEN47212.1"/>
    <property type="molecule type" value="Genomic_DNA"/>
</dbReference>
<feature type="non-terminal residue" evidence="2">
    <location>
        <position position="415"/>
    </location>
</feature>